<dbReference type="GO" id="GO:0004518">
    <property type="term" value="F:nuclease activity"/>
    <property type="evidence" value="ECO:0007669"/>
    <property type="project" value="UniProtKB-KW"/>
</dbReference>
<dbReference type="Gene3D" id="3.30.420.140">
    <property type="entry name" value="YqgF/RNase H-like domain"/>
    <property type="match status" value="1"/>
</dbReference>
<evidence type="ECO:0000256" key="4">
    <source>
        <dbReference type="ARBA" id="ARBA00022801"/>
    </source>
</evidence>
<evidence type="ECO:0000256" key="5">
    <source>
        <dbReference type="HAMAP-Rule" id="MF_00651"/>
    </source>
</evidence>
<accession>A0A4Y1YQ85</accession>
<keyword evidence="1 5" id="KW-0963">Cytoplasm</keyword>
<keyword evidence="8" id="KW-1185">Reference proteome</keyword>
<dbReference type="InterPro" id="IPR012337">
    <property type="entry name" value="RNaseH-like_sf"/>
</dbReference>
<keyword evidence="2 5" id="KW-0690">Ribosome biogenesis</keyword>
<sequence>MPDAAEKSGLGTADKAVFSSGTVLAFDFGMRRVGVAIGEYELRLAHPLITIDQAVNKHRFKKIAELIEAWRPVLLVVGLSVHADGTEHEITQSCRRFAKRLKERFHLPVIMEDERYTTVMASLILEEMGITGRKQRPMLDQLAAQCILQTFFDSSPHATSGC</sequence>
<evidence type="ECO:0000313" key="8">
    <source>
        <dbReference type="Proteomes" id="UP000316473"/>
    </source>
</evidence>
<name>A0A4Y1YQ85_9PROT</name>
<dbReference type="CDD" id="cd16964">
    <property type="entry name" value="YqgF"/>
    <property type="match status" value="1"/>
</dbReference>
<dbReference type="EC" id="3.1.-.-" evidence="5"/>
<feature type="domain" description="YqgF/RNase H-like" evidence="6">
    <location>
        <begin position="21"/>
        <end position="121"/>
    </location>
</feature>
<keyword evidence="4 5" id="KW-0378">Hydrolase</keyword>
<proteinExistence type="inferred from homology"/>
<dbReference type="GO" id="GO:0000967">
    <property type="term" value="P:rRNA 5'-end processing"/>
    <property type="evidence" value="ECO:0007669"/>
    <property type="project" value="UniProtKB-UniRule"/>
</dbReference>
<dbReference type="InterPro" id="IPR037027">
    <property type="entry name" value="YqgF/RNaseH-like_dom_sf"/>
</dbReference>
<dbReference type="HAMAP" id="MF_00651">
    <property type="entry name" value="Nuclease_YqgF"/>
    <property type="match status" value="1"/>
</dbReference>
<dbReference type="NCBIfam" id="TIGR00250">
    <property type="entry name" value="RNAse_H_YqgF"/>
    <property type="match status" value="1"/>
</dbReference>
<keyword evidence="3 5" id="KW-0540">Nuclease</keyword>
<dbReference type="Proteomes" id="UP000316473">
    <property type="component" value="Chromosome"/>
</dbReference>
<dbReference type="InterPro" id="IPR005227">
    <property type="entry name" value="YqgF"/>
</dbReference>
<comment type="subcellular location">
    <subcellularLocation>
        <location evidence="5">Cytoplasm</location>
    </subcellularLocation>
</comment>
<dbReference type="InterPro" id="IPR006641">
    <property type="entry name" value="YqgF/RNaseH-like_dom"/>
</dbReference>
<evidence type="ECO:0000256" key="3">
    <source>
        <dbReference type="ARBA" id="ARBA00022722"/>
    </source>
</evidence>
<comment type="function">
    <text evidence="5">Could be a nuclease involved in processing of the 5'-end of pre-16S rRNA.</text>
</comment>
<dbReference type="SUPFAM" id="SSF53098">
    <property type="entry name" value="Ribonuclease H-like"/>
    <property type="match status" value="1"/>
</dbReference>
<reference evidence="7 8" key="1">
    <citation type="submission" date="2019-06" db="EMBL/GenBank/DDBJ databases">
        <title>Nitrosomonas stercoris KYUHI-S whole genome shotgun sequence.</title>
        <authorList>
            <person name="Nakagawa T."/>
            <person name="Tsuchiya Y."/>
            <person name="Takahashi R."/>
        </authorList>
    </citation>
    <scope>NUCLEOTIDE SEQUENCE [LARGE SCALE GENOMIC DNA]</scope>
    <source>
        <strain evidence="7 8">KYUHI-S</strain>
    </source>
</reference>
<dbReference type="GO" id="GO:0016788">
    <property type="term" value="F:hydrolase activity, acting on ester bonds"/>
    <property type="evidence" value="ECO:0007669"/>
    <property type="project" value="UniProtKB-UniRule"/>
</dbReference>
<gene>
    <name evidence="7" type="ORF">Nstercoris_01221</name>
</gene>
<dbReference type="SMART" id="SM00732">
    <property type="entry name" value="YqgFc"/>
    <property type="match status" value="1"/>
</dbReference>
<comment type="similarity">
    <text evidence="5">Belongs to the YqgF HJR family.</text>
</comment>
<dbReference type="Pfam" id="PF03652">
    <property type="entry name" value="RuvX"/>
    <property type="match status" value="1"/>
</dbReference>
<evidence type="ECO:0000259" key="6">
    <source>
        <dbReference type="SMART" id="SM00732"/>
    </source>
</evidence>
<dbReference type="KEGG" id="nst:Nstercoris_01221"/>
<evidence type="ECO:0000256" key="2">
    <source>
        <dbReference type="ARBA" id="ARBA00022517"/>
    </source>
</evidence>
<dbReference type="GO" id="GO:0005829">
    <property type="term" value="C:cytosol"/>
    <property type="evidence" value="ECO:0007669"/>
    <property type="project" value="TreeGrafter"/>
</dbReference>
<evidence type="ECO:0000256" key="1">
    <source>
        <dbReference type="ARBA" id="ARBA00022490"/>
    </source>
</evidence>
<dbReference type="EMBL" id="AP019755">
    <property type="protein sequence ID" value="BBL34967.1"/>
    <property type="molecule type" value="Genomic_DNA"/>
</dbReference>
<dbReference type="AlphaFoldDB" id="A0A4Y1YQ85"/>
<dbReference type="PANTHER" id="PTHR33317">
    <property type="entry name" value="POLYNUCLEOTIDYL TRANSFERASE, RIBONUCLEASE H-LIKE SUPERFAMILY PROTEIN"/>
    <property type="match status" value="1"/>
</dbReference>
<protein>
    <recommendedName>
        <fullName evidence="5">Putative pre-16S rRNA nuclease</fullName>
        <ecNumber evidence="5">3.1.-.-</ecNumber>
    </recommendedName>
</protein>
<evidence type="ECO:0000313" key="7">
    <source>
        <dbReference type="EMBL" id="BBL34967.1"/>
    </source>
</evidence>
<organism evidence="7 8">
    <name type="scientific">Nitrosomonas stercoris</name>
    <dbReference type="NCBI Taxonomy" id="1444684"/>
    <lineage>
        <taxon>Bacteria</taxon>
        <taxon>Pseudomonadati</taxon>
        <taxon>Pseudomonadota</taxon>
        <taxon>Betaproteobacteria</taxon>
        <taxon>Nitrosomonadales</taxon>
        <taxon>Nitrosomonadaceae</taxon>
        <taxon>Nitrosomonas</taxon>
    </lineage>
</organism>
<dbReference type="PANTHER" id="PTHR33317:SF4">
    <property type="entry name" value="POLYNUCLEOTIDYL TRANSFERASE, RIBONUCLEASE H-LIKE SUPERFAMILY PROTEIN"/>
    <property type="match status" value="1"/>
</dbReference>